<dbReference type="Pfam" id="PF13962">
    <property type="entry name" value="PGG"/>
    <property type="match status" value="1"/>
</dbReference>
<dbReference type="Proteomes" id="UP001324115">
    <property type="component" value="Unassembled WGS sequence"/>
</dbReference>
<dbReference type="SUPFAM" id="SSF140860">
    <property type="entry name" value="Pseudo ankyrin repeat-like"/>
    <property type="match status" value="1"/>
</dbReference>
<dbReference type="InterPro" id="IPR026961">
    <property type="entry name" value="PGG_dom"/>
</dbReference>
<accession>A0AAN7E6Z5</accession>
<feature type="transmembrane region" description="Helical" evidence="1">
    <location>
        <begin position="293"/>
        <end position="313"/>
    </location>
</feature>
<name>A0AAN7E6Z5_QUERU</name>
<feature type="transmembrane region" description="Helical" evidence="1">
    <location>
        <begin position="179"/>
        <end position="199"/>
    </location>
</feature>
<reference evidence="3 4" key="1">
    <citation type="journal article" date="2023" name="G3 (Bethesda)">
        <title>A haplotype-resolved chromosome-scale genome for Quercus rubra L. provides insights into the genetics of adaptive traits for red oak species.</title>
        <authorList>
            <person name="Kapoor B."/>
            <person name="Jenkins J."/>
            <person name="Schmutz J."/>
            <person name="Zhebentyayeva T."/>
            <person name="Kuelheim C."/>
            <person name="Coggeshall M."/>
            <person name="Heim C."/>
            <person name="Lasky J.R."/>
            <person name="Leites L."/>
            <person name="Islam-Faridi N."/>
            <person name="Romero-Severson J."/>
            <person name="DeLeo V.L."/>
            <person name="Lucas S.M."/>
            <person name="Lazic D."/>
            <person name="Gailing O."/>
            <person name="Carlson J."/>
            <person name="Staton M."/>
        </authorList>
    </citation>
    <scope>NUCLEOTIDE SEQUENCE [LARGE SCALE GENOMIC DNA]</scope>
    <source>
        <strain evidence="3">Pseudo-F2</strain>
    </source>
</reference>
<organism evidence="3 4">
    <name type="scientific">Quercus rubra</name>
    <name type="common">Northern red oak</name>
    <name type="synonym">Quercus borealis</name>
    <dbReference type="NCBI Taxonomy" id="3512"/>
    <lineage>
        <taxon>Eukaryota</taxon>
        <taxon>Viridiplantae</taxon>
        <taxon>Streptophyta</taxon>
        <taxon>Embryophyta</taxon>
        <taxon>Tracheophyta</taxon>
        <taxon>Spermatophyta</taxon>
        <taxon>Magnoliopsida</taxon>
        <taxon>eudicotyledons</taxon>
        <taxon>Gunneridae</taxon>
        <taxon>Pentapetalae</taxon>
        <taxon>rosids</taxon>
        <taxon>fabids</taxon>
        <taxon>Fagales</taxon>
        <taxon>Fagaceae</taxon>
        <taxon>Quercus</taxon>
    </lineage>
</organism>
<evidence type="ECO:0000256" key="1">
    <source>
        <dbReference type="SAM" id="Phobius"/>
    </source>
</evidence>
<keyword evidence="1" id="KW-1133">Transmembrane helix</keyword>
<feature type="transmembrane region" description="Helical" evidence="1">
    <location>
        <begin position="262"/>
        <end position="287"/>
    </location>
</feature>
<gene>
    <name evidence="3" type="ORF">RGQ29_006453</name>
</gene>
<keyword evidence="1" id="KW-0812">Transmembrane</keyword>
<evidence type="ECO:0000259" key="2">
    <source>
        <dbReference type="Pfam" id="PF13962"/>
    </source>
</evidence>
<dbReference type="PANTHER" id="PTHR24177:SF292">
    <property type="entry name" value="ANKYRIN REPEAT FAMILY PROTEIN-RELATED"/>
    <property type="match status" value="1"/>
</dbReference>
<dbReference type="EMBL" id="JAXUIC010000011">
    <property type="protein sequence ID" value="KAK4564391.1"/>
    <property type="molecule type" value="Genomic_DNA"/>
</dbReference>
<keyword evidence="4" id="KW-1185">Reference proteome</keyword>
<evidence type="ECO:0000313" key="3">
    <source>
        <dbReference type="EMBL" id="KAK4564391.1"/>
    </source>
</evidence>
<dbReference type="GO" id="GO:0016020">
    <property type="term" value="C:membrane"/>
    <property type="evidence" value="ECO:0007669"/>
    <property type="project" value="TreeGrafter"/>
</dbReference>
<keyword evidence="1" id="KW-0472">Membrane</keyword>
<comment type="caution">
    <text evidence="3">The sequence shown here is derived from an EMBL/GenBank/DDBJ whole genome shotgun (WGS) entry which is preliminary data.</text>
</comment>
<protein>
    <recommendedName>
        <fullName evidence="2">PGG domain-containing protein</fullName>
    </recommendedName>
</protein>
<proteinExistence type="predicted"/>
<feature type="domain" description="PGG" evidence="2">
    <location>
        <begin position="174"/>
        <end position="286"/>
    </location>
</feature>
<evidence type="ECO:0000313" key="4">
    <source>
        <dbReference type="Proteomes" id="UP001324115"/>
    </source>
</evidence>
<dbReference type="AlphaFoldDB" id="A0AAN7E6Z5"/>
<feature type="transmembrane region" description="Helical" evidence="1">
    <location>
        <begin position="219"/>
        <end position="242"/>
    </location>
</feature>
<sequence length="339" mass="39233">MQTLAHQLVKRLSISAKQFQDLDKRSSRYARSLLWDAARVGNVEFLIILIRFCPDIVWKIDERKQSLFHIAVRNRQMSVFTLVYEMVAVKEIILTFFDSKKKQNILHLAGYLPPSHRLNIVSGAAFQMQQELLWFKEVAKIVPPSYLNKKNSEGLTPEQLFTREHENLRREGENWMKNTANYCMIVATLITTVVFAAAFTVPGGNNQETGTPIFFKTRWFRVFFISNAIALVSSSSSILIFLSIQTSRFTEKDFLTSLPSHLVFGFTTLLISKVSMVVAFSTTSFLVFKSEMVWLPFVIITLACVSIILFVWLHYELWVHIFRTFLSRFPCKSSKKRIF</sequence>
<dbReference type="PANTHER" id="PTHR24177">
    <property type="entry name" value="CASKIN"/>
    <property type="match status" value="1"/>
</dbReference>